<dbReference type="EC" id="6.3.4.2" evidence="9"/>
<dbReference type="InterPro" id="IPR029062">
    <property type="entry name" value="Class_I_gatase-like"/>
</dbReference>
<feature type="compositionally biased region" description="Low complexity" evidence="10">
    <location>
        <begin position="696"/>
        <end position="711"/>
    </location>
</feature>
<feature type="compositionally biased region" description="Basic and acidic residues" evidence="10">
    <location>
        <begin position="896"/>
        <end position="931"/>
    </location>
</feature>
<keyword evidence="5 9" id="KW-0067">ATP-binding</keyword>
<feature type="region of interest" description="Disordered" evidence="10">
    <location>
        <begin position="657"/>
        <end position="931"/>
    </location>
</feature>
<dbReference type="SUPFAM" id="SSF52540">
    <property type="entry name" value="P-loop containing nucleoside triphosphate hydrolases"/>
    <property type="match status" value="1"/>
</dbReference>
<dbReference type="GO" id="GO:0044210">
    <property type="term" value="P:'de novo' CTP biosynthetic process"/>
    <property type="evidence" value="ECO:0007669"/>
    <property type="project" value="UniProtKB-UniRule"/>
</dbReference>
<sequence length="1604" mass="175114">MTTATAGVAVAATDIAASLTMDEIPVKLRCAACNELAVNAFRMPCCDQSICETCQASLPQACPVCFHEPVKPDDCKPNKALRTTIKVFLRKKGMEREAIRKKEKLEKLPATPTTSALAETSTNVLPQTTTTTFANDSEEASAIVDGAKNESRPPIDGAASSEQAEGQQPSAEAQMDIPRPSIESAKEDYQEAVANDDKEAVSTEESKPDREVVPPSTDSEKQQDRSQAQKDQTESVGGAGQPMLNNGFGFDAMTGFQNMGFNGSEDFSQMMQFMPNGLQGNPMGAFPNMMGMPGMGMDPMAMSQGMYGGFGGQGMDMNGMNMGMGFNAGHGAYGGYNGQAAGWNAGQDKYNPNAYGSHANGMGGDYGINAGYGGYNMPSHQGNFNQMHHQQYPNNDFQNGYNNQGFQNRGRGRGRGYYNSGRGRGGYNQVMQGSQTNYEPFHHQLPPQIAKQASTQQQAVAKDLEQSVAPSTEGDPVVANTDKADEEQMNEELNPGDEDDKPIVNVKQAESDVPGVVSTEPEGASTESNAPVESAEEKTEEEKPAPIETFISTNQPEPQDSSISSNASNPITSMAAGGPAVPLGPAALYSGEASHDPAARGKGAGRGFYRGAPEHRGGFRGRGSGFQANGNGVQPSIVQPLLNGVFPGVVPAEPKGLGVEGAPTGPKALREGLQNTGMRGGRGFSIVGRASAAVQSRPNGSARSRSASPSHQRSESHSRSPSRHRSRHHRSHRHRSTSSSGASERERRKERHRRRSRKYEDEEMDGAPDVETERTRELSADPSLKKSSHRSHRDTDRDGRSSHHHRSQRERSKDRDGERRHRRKRSRSPVADEDGKEMEAAAPTSPTNSRRRDKDESRKRRDKDAEDRHRDRKRSRREISESPGGSYRSSRRSKHERGEKETSRPMLEKEDKQTKPVHAEPESDHHTLEREARNRERLLKEMQRRSAMEGKGPSRRDSKLEGKGGGRRVSYKYEDEESDEARAARIESVISGIGKGVIASSTGLLLKTIGLKIGCPALHVSSIKVDPYMNVDAGTMAPTEHGEVFVLDDGGEVDLDLGNYERYLNITLTRENNITTGKIYQHVIERERRGDYLGRTVQVVPHLTDAIQDWIERVARIPVDDTNEEPDVCIIELGGTVGDIESGPFVEAMRQLRRRAGKDNFLQIHVSLIPVVGGEQKTKPTQQAIRDVRSAGLSPDLIACRCFQPLEKSTTDKISMFCQVEPNQVVAVHDVTSTYHVPLLLEQQGLITSLRDILRLDALTISPALSEKGAQTWHAWKRLTSSQNHLYQSVSIALVGKYTNLHDSYLSVIKSLEHAAMACARKLNLVWVNASHLEIATSQSSPADYHKAWHEVCTAQGILVPGGFGHRGTEGMIAAAQWARKNKIPYLGICLGMQLAVIEFARNVCGIPTAGSVELDERTTDPVIIFMPEIDRTTLGGTMRLGLRPTHFQPGSEWSKLRTLYGEHPPPSASTANGSLVSAVPSSASSSPGSRPPIISERHRHRYEVNPEYVDRLAAGGLSFVGKDDRGERMEILELRDHPWFVGVQFHPEYLSRVLRPSVPYLGFVAASSGCLEEMLGKRTGKGQGVGMVDAEPSLVNGMEGVGI</sequence>
<feature type="region of interest" description="Disordered" evidence="10">
    <location>
        <begin position="592"/>
        <end position="632"/>
    </location>
</feature>
<feature type="compositionally biased region" description="Acidic residues" evidence="10">
    <location>
        <begin position="761"/>
        <end position="770"/>
    </location>
</feature>
<dbReference type="GO" id="GO:0005737">
    <property type="term" value="C:cytoplasm"/>
    <property type="evidence" value="ECO:0007669"/>
    <property type="project" value="TreeGrafter"/>
</dbReference>
<dbReference type="PROSITE" id="PS51273">
    <property type="entry name" value="GATASE_TYPE_1"/>
    <property type="match status" value="1"/>
</dbReference>
<evidence type="ECO:0000256" key="4">
    <source>
        <dbReference type="ARBA" id="ARBA00022741"/>
    </source>
</evidence>
<feature type="region of interest" description="Disordered" evidence="10">
    <location>
        <begin position="449"/>
        <end position="479"/>
    </location>
</feature>
<name>A0A1W5D8E1_9LECA</name>
<evidence type="ECO:0000256" key="5">
    <source>
        <dbReference type="ARBA" id="ARBA00022840"/>
    </source>
</evidence>
<dbReference type="PANTHER" id="PTHR11550:SF0">
    <property type="entry name" value="CTP SYNTHASE-RELATED"/>
    <property type="match status" value="1"/>
</dbReference>
<evidence type="ECO:0000256" key="10">
    <source>
        <dbReference type="SAM" id="MobiDB-lite"/>
    </source>
</evidence>
<dbReference type="NCBIfam" id="NF003792">
    <property type="entry name" value="PRK05380.1"/>
    <property type="match status" value="1"/>
</dbReference>
<feature type="compositionally biased region" description="Basic residues" evidence="10">
    <location>
        <begin position="720"/>
        <end position="736"/>
    </location>
</feature>
<comment type="catalytic activity">
    <reaction evidence="8 9">
        <text>UTP + L-glutamine + ATP + H2O = CTP + L-glutamate + ADP + phosphate + 2 H(+)</text>
        <dbReference type="Rhea" id="RHEA:26426"/>
        <dbReference type="ChEBI" id="CHEBI:15377"/>
        <dbReference type="ChEBI" id="CHEBI:15378"/>
        <dbReference type="ChEBI" id="CHEBI:29985"/>
        <dbReference type="ChEBI" id="CHEBI:30616"/>
        <dbReference type="ChEBI" id="CHEBI:37563"/>
        <dbReference type="ChEBI" id="CHEBI:43474"/>
        <dbReference type="ChEBI" id="CHEBI:46398"/>
        <dbReference type="ChEBI" id="CHEBI:58359"/>
        <dbReference type="ChEBI" id="CHEBI:456216"/>
        <dbReference type="EC" id="6.3.4.2"/>
    </reaction>
</comment>
<dbReference type="GO" id="GO:0097268">
    <property type="term" value="C:cytoophidium"/>
    <property type="evidence" value="ECO:0007669"/>
    <property type="project" value="TreeGrafter"/>
</dbReference>
<feature type="domain" description="Glutamine amidotransferase" evidence="11">
    <location>
        <begin position="1301"/>
        <end position="1564"/>
    </location>
</feature>
<dbReference type="InterPro" id="IPR017926">
    <property type="entry name" value="GATASE"/>
</dbReference>
<evidence type="ECO:0000256" key="3">
    <source>
        <dbReference type="ARBA" id="ARBA00022598"/>
    </source>
</evidence>
<evidence type="ECO:0000313" key="13">
    <source>
        <dbReference type="EMBL" id="SLM39393.1"/>
    </source>
</evidence>
<dbReference type="InterPro" id="IPR033828">
    <property type="entry name" value="GATase1_CTP_Synthase"/>
</dbReference>
<protein>
    <recommendedName>
        <fullName evidence="9">CTP synthase</fullName>
        <ecNumber evidence="9">6.3.4.2</ecNumber>
    </recommendedName>
    <alternativeName>
        <fullName evidence="9">UTP--ammonia ligase</fullName>
    </alternativeName>
</protein>
<proteinExistence type="inferred from homology"/>
<feature type="region of interest" description="Disordered" evidence="10">
    <location>
        <begin position="404"/>
        <end position="426"/>
    </location>
</feature>
<dbReference type="GO" id="GO:0019856">
    <property type="term" value="P:pyrimidine nucleobase biosynthetic process"/>
    <property type="evidence" value="ECO:0007669"/>
    <property type="project" value="TreeGrafter"/>
</dbReference>
<evidence type="ECO:0000256" key="6">
    <source>
        <dbReference type="ARBA" id="ARBA00022962"/>
    </source>
</evidence>
<evidence type="ECO:0000256" key="9">
    <source>
        <dbReference type="RuleBase" id="RU810713"/>
    </source>
</evidence>
<comment type="function">
    <text evidence="9">Catalyzes the ATP-dependent amination of UTP to CTP with either L-glutamine or ammonia as the source of nitrogen.</text>
</comment>
<feature type="region of interest" description="Disordered" evidence="10">
    <location>
        <begin position="1459"/>
        <end position="1499"/>
    </location>
</feature>
<feature type="compositionally biased region" description="Basic and acidic residues" evidence="10">
    <location>
        <begin position="850"/>
        <end position="869"/>
    </location>
</feature>
<feature type="domain" description="CTP synthase N-terminal" evidence="12">
    <location>
        <begin position="988"/>
        <end position="1255"/>
    </location>
</feature>
<dbReference type="SUPFAM" id="SSF57850">
    <property type="entry name" value="RING/U-box"/>
    <property type="match status" value="1"/>
</dbReference>
<dbReference type="GO" id="GO:0005524">
    <property type="term" value="F:ATP binding"/>
    <property type="evidence" value="ECO:0007669"/>
    <property type="project" value="UniProtKB-KW"/>
</dbReference>
<accession>A0A1W5D8E1</accession>
<dbReference type="Pfam" id="PF06418">
    <property type="entry name" value="CTP_synth_N"/>
    <property type="match status" value="1"/>
</dbReference>
<comment type="similarity">
    <text evidence="2 9">Belongs to the CTP synthase family.</text>
</comment>
<dbReference type="Gene3D" id="3.40.50.300">
    <property type="entry name" value="P-loop containing nucleotide triphosphate hydrolases"/>
    <property type="match status" value="1"/>
</dbReference>
<evidence type="ECO:0000259" key="11">
    <source>
        <dbReference type="Pfam" id="PF00117"/>
    </source>
</evidence>
<dbReference type="CDD" id="cd03113">
    <property type="entry name" value="CTPS_N"/>
    <property type="match status" value="1"/>
</dbReference>
<evidence type="ECO:0000256" key="7">
    <source>
        <dbReference type="ARBA" id="ARBA00022975"/>
    </source>
</evidence>
<dbReference type="InterPro" id="IPR027417">
    <property type="entry name" value="P-loop_NTPase"/>
</dbReference>
<feature type="compositionally biased region" description="Polar residues" evidence="10">
    <location>
        <begin position="160"/>
        <end position="171"/>
    </location>
</feature>
<feature type="compositionally biased region" description="Low complexity" evidence="10">
    <location>
        <begin position="1474"/>
        <end position="1495"/>
    </location>
</feature>
<dbReference type="InterPro" id="IPR004468">
    <property type="entry name" value="CTP_synthase"/>
</dbReference>
<dbReference type="Gene3D" id="3.40.50.880">
    <property type="match status" value="1"/>
</dbReference>
<feature type="compositionally biased region" description="Basic and acidic residues" evidence="10">
    <location>
        <begin position="943"/>
        <end position="964"/>
    </location>
</feature>
<keyword evidence="4 9" id="KW-0547">Nucleotide-binding</keyword>
<keyword evidence="3 9" id="KW-0436">Ligase</keyword>
<comment type="pathway">
    <text evidence="1 9">Pyrimidine metabolism; CTP biosynthesis via de novo pathway; CTP from UDP: step 2/2.</text>
</comment>
<keyword evidence="14" id="KW-1185">Reference proteome</keyword>
<dbReference type="InterPro" id="IPR013083">
    <property type="entry name" value="Znf_RING/FYVE/PHD"/>
</dbReference>
<feature type="compositionally biased region" description="Basic and acidic residues" evidence="10">
    <location>
        <begin position="184"/>
        <end position="233"/>
    </location>
</feature>
<evidence type="ECO:0000313" key="14">
    <source>
        <dbReference type="Proteomes" id="UP000192927"/>
    </source>
</evidence>
<dbReference type="EMBL" id="FWEW01003499">
    <property type="protein sequence ID" value="SLM39393.1"/>
    <property type="molecule type" value="Genomic_DNA"/>
</dbReference>
<dbReference type="GO" id="GO:0003883">
    <property type="term" value="F:CTP synthase activity"/>
    <property type="evidence" value="ECO:0007669"/>
    <property type="project" value="UniProtKB-UniRule"/>
</dbReference>
<dbReference type="Pfam" id="PF00117">
    <property type="entry name" value="GATase"/>
    <property type="match status" value="1"/>
</dbReference>
<feature type="region of interest" description="Disordered" evidence="10">
    <location>
        <begin position="509"/>
        <end position="578"/>
    </location>
</feature>
<organism evidence="13 14">
    <name type="scientific">Lasallia pustulata</name>
    <dbReference type="NCBI Taxonomy" id="136370"/>
    <lineage>
        <taxon>Eukaryota</taxon>
        <taxon>Fungi</taxon>
        <taxon>Dikarya</taxon>
        <taxon>Ascomycota</taxon>
        <taxon>Pezizomycotina</taxon>
        <taxon>Lecanoromycetes</taxon>
        <taxon>OSLEUM clade</taxon>
        <taxon>Umbilicariomycetidae</taxon>
        <taxon>Umbilicariales</taxon>
        <taxon>Umbilicariaceae</taxon>
        <taxon>Lasallia</taxon>
    </lineage>
</organism>
<keyword evidence="6 9" id="KW-0315">Glutamine amidotransferase</keyword>
<evidence type="ECO:0000256" key="2">
    <source>
        <dbReference type="ARBA" id="ARBA00007533"/>
    </source>
</evidence>
<dbReference type="CDD" id="cd01746">
    <property type="entry name" value="GATase1_CTP_Synthase"/>
    <property type="match status" value="1"/>
</dbReference>
<feature type="region of interest" description="Disordered" evidence="10">
    <location>
        <begin position="943"/>
        <end position="973"/>
    </location>
</feature>
<feature type="compositionally biased region" description="Basic and acidic residues" evidence="10">
    <location>
        <begin position="535"/>
        <end position="545"/>
    </location>
</feature>
<evidence type="ECO:0000256" key="8">
    <source>
        <dbReference type="ARBA" id="ARBA00047781"/>
    </source>
</evidence>
<dbReference type="SUPFAM" id="SSF52317">
    <property type="entry name" value="Class I glutamine amidotransferase-like"/>
    <property type="match status" value="1"/>
</dbReference>
<dbReference type="InterPro" id="IPR017456">
    <property type="entry name" value="CTP_synthase_N"/>
</dbReference>
<dbReference type="GO" id="GO:0042802">
    <property type="term" value="F:identical protein binding"/>
    <property type="evidence" value="ECO:0007669"/>
    <property type="project" value="TreeGrafter"/>
</dbReference>
<dbReference type="FunFam" id="3.40.50.300:FF:000207">
    <property type="entry name" value="CTP synthase"/>
    <property type="match status" value="1"/>
</dbReference>
<feature type="compositionally biased region" description="Basic and acidic residues" evidence="10">
    <location>
        <begin position="809"/>
        <end position="819"/>
    </location>
</feature>
<dbReference type="CDD" id="cd16620">
    <property type="entry name" value="vRING-HC-C4C4_RBBP6"/>
    <property type="match status" value="1"/>
</dbReference>
<dbReference type="PANTHER" id="PTHR11550">
    <property type="entry name" value="CTP SYNTHASE"/>
    <property type="match status" value="1"/>
</dbReference>
<feature type="compositionally biased region" description="Polar residues" evidence="10">
    <location>
        <begin position="550"/>
        <end position="572"/>
    </location>
</feature>
<dbReference type="Proteomes" id="UP000192927">
    <property type="component" value="Unassembled WGS sequence"/>
</dbReference>
<dbReference type="UniPathway" id="UPA00159">
    <property type="reaction ID" value="UER00277"/>
</dbReference>
<feature type="region of interest" description="Disordered" evidence="10">
    <location>
        <begin position="146"/>
        <end position="245"/>
    </location>
</feature>
<reference evidence="14" key="1">
    <citation type="submission" date="2017-03" db="EMBL/GenBank/DDBJ databases">
        <authorList>
            <person name="Sharma R."/>
            <person name="Thines M."/>
        </authorList>
    </citation>
    <scope>NUCLEOTIDE SEQUENCE [LARGE SCALE GENOMIC DNA]</scope>
</reference>
<dbReference type="Gene3D" id="3.30.40.10">
    <property type="entry name" value="Zinc/RING finger domain, C3HC4 (zinc finger)"/>
    <property type="match status" value="1"/>
</dbReference>
<feature type="compositionally biased region" description="Basic residues" evidence="10">
    <location>
        <begin position="748"/>
        <end position="757"/>
    </location>
</feature>
<dbReference type="NCBIfam" id="TIGR00337">
    <property type="entry name" value="PyrG"/>
    <property type="match status" value="1"/>
</dbReference>
<evidence type="ECO:0000256" key="1">
    <source>
        <dbReference type="ARBA" id="ARBA00005171"/>
    </source>
</evidence>
<keyword evidence="7 9" id="KW-0665">Pyrimidine biosynthesis</keyword>
<evidence type="ECO:0000259" key="12">
    <source>
        <dbReference type="Pfam" id="PF06418"/>
    </source>
</evidence>